<evidence type="ECO:0000256" key="2">
    <source>
        <dbReference type="ARBA" id="ARBA00022692"/>
    </source>
</evidence>
<evidence type="ECO:0000256" key="6">
    <source>
        <dbReference type="SAM" id="Phobius"/>
    </source>
</evidence>
<feature type="region of interest" description="Disordered" evidence="5">
    <location>
        <begin position="715"/>
        <end position="745"/>
    </location>
</feature>
<feature type="transmembrane region" description="Helical" evidence="6">
    <location>
        <begin position="20"/>
        <end position="38"/>
    </location>
</feature>
<dbReference type="Pfam" id="PF00520">
    <property type="entry name" value="Ion_trans"/>
    <property type="match status" value="2"/>
</dbReference>
<protein>
    <recommendedName>
        <fullName evidence="7">Ion transport domain-containing protein</fullName>
    </recommendedName>
</protein>
<evidence type="ECO:0000256" key="5">
    <source>
        <dbReference type="SAM" id="MobiDB-lite"/>
    </source>
</evidence>
<dbReference type="GO" id="GO:0005216">
    <property type="term" value="F:monoatomic ion channel activity"/>
    <property type="evidence" value="ECO:0007669"/>
    <property type="project" value="InterPro"/>
</dbReference>
<proteinExistence type="predicted"/>
<gene>
    <name evidence="8" type="ORF">NP493_20g06001</name>
</gene>
<feature type="domain" description="Ion transport" evidence="7">
    <location>
        <begin position="370"/>
        <end position="615"/>
    </location>
</feature>
<feature type="compositionally biased region" description="Polar residues" evidence="5">
    <location>
        <begin position="736"/>
        <end position="745"/>
    </location>
</feature>
<evidence type="ECO:0000259" key="7">
    <source>
        <dbReference type="Pfam" id="PF00520"/>
    </source>
</evidence>
<dbReference type="InterPro" id="IPR005821">
    <property type="entry name" value="Ion_trans_dom"/>
</dbReference>
<feature type="transmembrane region" description="Helical" evidence="6">
    <location>
        <begin position="371"/>
        <end position="390"/>
    </location>
</feature>
<name>A0AAD9PDS3_RIDPI</name>
<keyword evidence="3 6" id="KW-1133">Transmembrane helix</keyword>
<keyword evidence="2 6" id="KW-0812">Transmembrane</keyword>
<feature type="transmembrane region" description="Helical" evidence="6">
    <location>
        <begin position="482"/>
        <end position="506"/>
    </location>
</feature>
<keyword evidence="9" id="KW-1185">Reference proteome</keyword>
<comment type="caution">
    <text evidence="8">The sequence shown here is derived from an EMBL/GenBank/DDBJ whole genome shotgun (WGS) entry which is preliminary data.</text>
</comment>
<dbReference type="AlphaFoldDB" id="A0AAD9PDS3"/>
<feature type="transmembrane region" description="Helical" evidence="6">
    <location>
        <begin position="586"/>
        <end position="608"/>
    </location>
</feature>
<keyword evidence="4 6" id="KW-0472">Membrane</keyword>
<evidence type="ECO:0000313" key="9">
    <source>
        <dbReference type="Proteomes" id="UP001209878"/>
    </source>
</evidence>
<evidence type="ECO:0000313" key="8">
    <source>
        <dbReference type="EMBL" id="KAK2192920.1"/>
    </source>
</evidence>
<feature type="transmembrane region" description="Helical" evidence="6">
    <location>
        <begin position="50"/>
        <end position="74"/>
    </location>
</feature>
<feature type="transmembrane region" description="Helical" evidence="6">
    <location>
        <begin position="396"/>
        <end position="414"/>
    </location>
</feature>
<feature type="transmembrane region" description="Helical" evidence="6">
    <location>
        <begin position="86"/>
        <end position="106"/>
    </location>
</feature>
<evidence type="ECO:0000256" key="1">
    <source>
        <dbReference type="ARBA" id="ARBA00004141"/>
    </source>
</evidence>
<dbReference type="PANTHER" id="PTHR46726">
    <property type="entry name" value="TWO PORE CHANNEL 3"/>
    <property type="match status" value="1"/>
</dbReference>
<dbReference type="Gene3D" id="1.10.287.70">
    <property type="match status" value="2"/>
</dbReference>
<comment type="subcellular location">
    <subcellularLocation>
        <location evidence="1">Membrane</location>
        <topology evidence="1">Multi-pass membrane protein</topology>
    </subcellularLocation>
</comment>
<evidence type="ECO:0000256" key="3">
    <source>
        <dbReference type="ARBA" id="ARBA00022989"/>
    </source>
</evidence>
<feature type="transmembrane region" description="Helical" evidence="6">
    <location>
        <begin position="153"/>
        <end position="172"/>
    </location>
</feature>
<dbReference type="InterPro" id="IPR027359">
    <property type="entry name" value="Volt_channel_dom_sf"/>
</dbReference>
<feature type="transmembrane region" description="Helical" evidence="6">
    <location>
        <begin position="192"/>
        <end position="209"/>
    </location>
</feature>
<dbReference type="SUPFAM" id="SSF81324">
    <property type="entry name" value="Voltage-gated potassium channels"/>
    <property type="match status" value="2"/>
</dbReference>
<reference evidence="8" key="1">
    <citation type="journal article" date="2023" name="Mol. Biol. Evol.">
        <title>Third-Generation Sequencing Reveals the Adaptive Role of the Epigenome in Three Deep-Sea Polychaetes.</title>
        <authorList>
            <person name="Perez M."/>
            <person name="Aroh O."/>
            <person name="Sun Y."/>
            <person name="Lan Y."/>
            <person name="Juniper S.K."/>
            <person name="Young C.R."/>
            <person name="Angers B."/>
            <person name="Qian P.Y."/>
        </authorList>
    </citation>
    <scope>NUCLEOTIDE SEQUENCE</scope>
    <source>
        <strain evidence="8">R07B-5</strain>
    </source>
</reference>
<feature type="transmembrane region" description="Helical" evidence="6">
    <location>
        <begin position="221"/>
        <end position="246"/>
    </location>
</feature>
<evidence type="ECO:0000256" key="4">
    <source>
        <dbReference type="ARBA" id="ARBA00023136"/>
    </source>
</evidence>
<dbReference type="GO" id="GO:0016020">
    <property type="term" value="C:membrane"/>
    <property type="evidence" value="ECO:0007669"/>
    <property type="project" value="UniProtKB-SubCell"/>
</dbReference>
<dbReference type="Proteomes" id="UP001209878">
    <property type="component" value="Unassembled WGS sequence"/>
</dbReference>
<dbReference type="EMBL" id="JAODUO010000020">
    <property type="protein sequence ID" value="KAK2192920.1"/>
    <property type="molecule type" value="Genomic_DNA"/>
</dbReference>
<dbReference type="Gene3D" id="1.20.120.350">
    <property type="entry name" value="Voltage-gated potassium channels. Chain C"/>
    <property type="match status" value="1"/>
</dbReference>
<sequence length="745" mass="85497">MTFKTDERSIRLYNLYNHLAFKLALYVAVWSFLFLAVFEKPAVPGAALPYWATMIIEACILIFFLSRFIHNVLFSEPASFWKDPKNIVVIVTIILVAIDMVGYIIWVNVTSPAVAAKAVRWSRPLRPLFLINFPEGRQLRKAFRNILRTLPDVVHILALFLASIAIFALLALKLMQNRSLVYPDGRPYFNNYFECVWDLYVLVTTANSPDVMMPAYNKNNWFATFFFVYIVVNVYIFMNIVLASVYNNYRRHLKNEVIKTVYLKRRLLARVFDLLKVWQRDTYVVTRQTWHSLMEIAAPHWGPTRRDVLFYVLDDTADNAIRRKDFLKVADLLNVELAEEKEEPTALENWCPRCYLAPPSEVIKSIVRHRFFHYTFDFLILLNAFIVGFNLEEAEWGFLTAFTVEILLRVYTFGPKKYFTTFWDVFDFCVVMPAVIGTIIETSLGDDYGRVKLIDFLMVIRVLKLVRLIGSIKRFQIVLTTIVNIGPSIATYGAVIFVFFYIYAVIGMELFSGLINYYGYDTKNETEMFCGDQRLKGSEFLQKRYCGNNFNSIAHSFVILFELLVVNQWHVMSSGFVLVTNKAARLYFISFHMICVVILLNILTAFILEVFILEYSLSQTELESTIEARIKDMGLGLGQNPGENPKTVKQDKHVLVDNMEEVEMSGSSPTAATSGDSCDVTAGAVGKQQDQGLRFRLKRSSRKRVETLLEYMFEGEIGPAEEGQDEEVITAGPAARTNTSSEMAA</sequence>
<accession>A0AAD9PDS3</accession>
<organism evidence="8 9">
    <name type="scientific">Ridgeia piscesae</name>
    <name type="common">Tubeworm</name>
    <dbReference type="NCBI Taxonomy" id="27915"/>
    <lineage>
        <taxon>Eukaryota</taxon>
        <taxon>Metazoa</taxon>
        <taxon>Spiralia</taxon>
        <taxon>Lophotrochozoa</taxon>
        <taxon>Annelida</taxon>
        <taxon>Polychaeta</taxon>
        <taxon>Sedentaria</taxon>
        <taxon>Canalipalpata</taxon>
        <taxon>Sabellida</taxon>
        <taxon>Siboglinidae</taxon>
        <taxon>Ridgeia</taxon>
    </lineage>
</organism>
<feature type="transmembrane region" description="Helical" evidence="6">
    <location>
        <begin position="557"/>
        <end position="579"/>
    </location>
</feature>
<feature type="domain" description="Ion transport" evidence="7">
    <location>
        <begin position="30"/>
        <end position="250"/>
    </location>
</feature>
<dbReference type="PANTHER" id="PTHR46726:SF1">
    <property type="entry name" value="TWO-PORE CALCIUM CHANNEL 3"/>
    <property type="match status" value="1"/>
</dbReference>